<gene>
    <name evidence="2" type="ORF">R3P38DRAFT_3342020</name>
</gene>
<reference evidence="2 3" key="1">
    <citation type="journal article" date="2024" name="J Genomics">
        <title>Draft genome sequencing and assembly of Favolaschia claudopus CIRM-BRFM 2984 isolated from oak limbs.</title>
        <authorList>
            <person name="Navarro D."/>
            <person name="Drula E."/>
            <person name="Chaduli D."/>
            <person name="Cazenave R."/>
            <person name="Ahrendt S."/>
            <person name="Wang J."/>
            <person name="Lipzen A."/>
            <person name="Daum C."/>
            <person name="Barry K."/>
            <person name="Grigoriev I.V."/>
            <person name="Favel A."/>
            <person name="Rosso M.N."/>
            <person name="Martin F."/>
        </authorList>
    </citation>
    <scope>NUCLEOTIDE SEQUENCE [LARGE SCALE GENOMIC DNA]</scope>
    <source>
        <strain evidence="2 3">CIRM-BRFM 2984</strain>
    </source>
</reference>
<protein>
    <submittedName>
        <fullName evidence="2">Uncharacterized protein</fullName>
    </submittedName>
</protein>
<evidence type="ECO:0000313" key="3">
    <source>
        <dbReference type="Proteomes" id="UP001362999"/>
    </source>
</evidence>
<evidence type="ECO:0000256" key="1">
    <source>
        <dbReference type="SAM" id="MobiDB-lite"/>
    </source>
</evidence>
<proteinExistence type="predicted"/>
<name>A0AAW0E4Y4_9AGAR</name>
<keyword evidence="3" id="KW-1185">Reference proteome</keyword>
<feature type="compositionally biased region" description="Basic and acidic residues" evidence="1">
    <location>
        <begin position="532"/>
        <end position="541"/>
    </location>
</feature>
<organism evidence="2 3">
    <name type="scientific">Favolaschia claudopus</name>
    <dbReference type="NCBI Taxonomy" id="2862362"/>
    <lineage>
        <taxon>Eukaryota</taxon>
        <taxon>Fungi</taxon>
        <taxon>Dikarya</taxon>
        <taxon>Basidiomycota</taxon>
        <taxon>Agaricomycotina</taxon>
        <taxon>Agaricomycetes</taxon>
        <taxon>Agaricomycetidae</taxon>
        <taxon>Agaricales</taxon>
        <taxon>Marasmiineae</taxon>
        <taxon>Mycenaceae</taxon>
        <taxon>Favolaschia</taxon>
    </lineage>
</organism>
<comment type="caution">
    <text evidence="2">The sequence shown here is derived from an EMBL/GenBank/DDBJ whole genome shotgun (WGS) entry which is preliminary data.</text>
</comment>
<sequence length="541" mass="60548">MMIGEAEDMARTTPEPAKDNELAGYVLWLAVLAWSTRCQVAVVGQENIETVHAPKHIQAAGALCMDRVAVLWSVPTAHRPRFSGRLRRSSLCRRRQFQSCSPNLNSPVRISDNLAALSSHAGLGYVYEPPFVRRGVHITNFPLGTTMRQVLNLITVGPLESVDMNKDGTQMNVFFLNGVHAAQFVTVSAGLVIGGSQLHCAWLPERHLDPIVALAVSRDRARRTLILYKHRQRSDGWDIVALHTCLFEAEDIAVRGLKHTEYREMASVTFRDISSAITAHARLQADPSMLAVHVMYGRDQCERVPEAEGYTLPTFPHNLRRPTYFSASTCEEYRPFTTVTLSNLSELTNVHDICKRAFGGPLHSVDLHTNKTADVTFFLPQNARDFYVGATTYGFTLLGNSIHIEPRFEETETPASQLSLTETPTQQLFSLPQIASEFSLFGLLHQVYWAPKHLPRTGHHPQVLIAFARAADAHRARTQTAFLHSAFAERRLVHAPDPCARPVAGYDQYELDRPWLPKPRRSGRRKQGRVGKSPDVRATDV</sequence>
<accession>A0AAW0E4Y4</accession>
<dbReference type="AlphaFoldDB" id="A0AAW0E4Y4"/>
<dbReference type="EMBL" id="JAWWNJ010000004">
    <property type="protein sequence ID" value="KAK7057835.1"/>
    <property type="molecule type" value="Genomic_DNA"/>
</dbReference>
<dbReference type="Proteomes" id="UP001362999">
    <property type="component" value="Unassembled WGS sequence"/>
</dbReference>
<feature type="compositionally biased region" description="Basic residues" evidence="1">
    <location>
        <begin position="518"/>
        <end position="529"/>
    </location>
</feature>
<feature type="region of interest" description="Disordered" evidence="1">
    <location>
        <begin position="513"/>
        <end position="541"/>
    </location>
</feature>
<evidence type="ECO:0000313" key="2">
    <source>
        <dbReference type="EMBL" id="KAK7057835.1"/>
    </source>
</evidence>